<organism evidence="9 10">
    <name type="scientific">Alteripontixanthobacter maritimus</name>
    <dbReference type="NCBI Taxonomy" id="2161824"/>
    <lineage>
        <taxon>Bacteria</taxon>
        <taxon>Pseudomonadati</taxon>
        <taxon>Pseudomonadota</taxon>
        <taxon>Alphaproteobacteria</taxon>
        <taxon>Sphingomonadales</taxon>
        <taxon>Erythrobacteraceae</taxon>
        <taxon>Alteripontixanthobacter</taxon>
    </lineage>
</organism>
<evidence type="ECO:0000256" key="7">
    <source>
        <dbReference type="SAM" id="MobiDB-lite"/>
    </source>
</evidence>
<dbReference type="RefSeq" id="WP_115365921.1">
    <property type="nucleotide sequence ID" value="NZ_QBKA01000002.1"/>
</dbReference>
<evidence type="ECO:0000256" key="1">
    <source>
        <dbReference type="ARBA" id="ARBA00004496"/>
    </source>
</evidence>
<keyword evidence="10" id="KW-1185">Reference proteome</keyword>
<proteinExistence type="inferred from homology"/>
<evidence type="ECO:0000256" key="3">
    <source>
        <dbReference type="ARBA" id="ARBA00022490"/>
    </source>
</evidence>
<evidence type="ECO:0000259" key="8">
    <source>
        <dbReference type="Pfam" id="PF02562"/>
    </source>
</evidence>
<evidence type="ECO:0000256" key="5">
    <source>
        <dbReference type="ARBA" id="ARBA00022840"/>
    </source>
</evidence>
<evidence type="ECO:0000313" key="9">
    <source>
        <dbReference type="EMBL" id="RDC59592.1"/>
    </source>
</evidence>
<dbReference type="InterPro" id="IPR027417">
    <property type="entry name" value="P-loop_NTPase"/>
</dbReference>
<dbReference type="EMBL" id="QBKA01000002">
    <property type="protein sequence ID" value="RDC59592.1"/>
    <property type="molecule type" value="Genomic_DNA"/>
</dbReference>
<feature type="region of interest" description="Disordered" evidence="7">
    <location>
        <begin position="1"/>
        <end position="25"/>
    </location>
</feature>
<name>A0A369Q541_9SPHN</name>
<evidence type="ECO:0000313" key="10">
    <source>
        <dbReference type="Proteomes" id="UP000253727"/>
    </source>
</evidence>
<dbReference type="GO" id="GO:0005829">
    <property type="term" value="C:cytosol"/>
    <property type="evidence" value="ECO:0007669"/>
    <property type="project" value="TreeGrafter"/>
</dbReference>
<accession>A0A369Q541</accession>
<keyword evidence="5" id="KW-0067">ATP-binding</keyword>
<evidence type="ECO:0000256" key="4">
    <source>
        <dbReference type="ARBA" id="ARBA00022741"/>
    </source>
</evidence>
<dbReference type="PANTHER" id="PTHR30473:SF1">
    <property type="entry name" value="PHOH-LIKE PROTEIN"/>
    <property type="match status" value="1"/>
</dbReference>
<dbReference type="OrthoDB" id="9805148at2"/>
<keyword evidence="4" id="KW-0547">Nucleotide-binding</keyword>
<gene>
    <name evidence="9" type="ORF">HME9302_00782</name>
</gene>
<dbReference type="InterPro" id="IPR051451">
    <property type="entry name" value="PhoH2-like"/>
</dbReference>
<dbReference type="AlphaFoldDB" id="A0A369Q541"/>
<comment type="similarity">
    <text evidence="2">Belongs to the PhoH family.</text>
</comment>
<dbReference type="Pfam" id="PF02562">
    <property type="entry name" value="PhoH"/>
    <property type="match status" value="1"/>
</dbReference>
<comment type="subcellular location">
    <subcellularLocation>
        <location evidence="1">Cytoplasm</location>
    </subcellularLocation>
</comment>
<dbReference type="FunFam" id="3.40.50.300:FF:000013">
    <property type="entry name" value="PhoH family ATPase"/>
    <property type="match status" value="1"/>
</dbReference>
<dbReference type="SUPFAM" id="SSF52540">
    <property type="entry name" value="P-loop containing nucleoside triphosphate hydrolases"/>
    <property type="match status" value="1"/>
</dbReference>
<reference evidence="9 10" key="1">
    <citation type="submission" date="2018-04" db="EMBL/GenBank/DDBJ databases">
        <title>Altererythrobacter sp. HME9302 genome sequencing and assembly.</title>
        <authorList>
            <person name="Kang H."/>
            <person name="Kim H."/>
            <person name="Joh K."/>
        </authorList>
    </citation>
    <scope>NUCLEOTIDE SEQUENCE [LARGE SCALE GENOMIC DNA]</scope>
    <source>
        <strain evidence="9 10">HME9302</strain>
    </source>
</reference>
<feature type="domain" description="PhoH-like protein" evidence="8">
    <location>
        <begin position="135"/>
        <end position="339"/>
    </location>
</feature>
<evidence type="ECO:0000256" key="2">
    <source>
        <dbReference type="ARBA" id="ARBA00010393"/>
    </source>
</evidence>
<dbReference type="Gene3D" id="3.40.50.300">
    <property type="entry name" value="P-loop containing nucleotide triphosphate hydrolases"/>
    <property type="match status" value="1"/>
</dbReference>
<protein>
    <recommendedName>
        <fullName evidence="6">PhoH-like protein</fullName>
    </recommendedName>
</protein>
<dbReference type="Proteomes" id="UP000253727">
    <property type="component" value="Unassembled WGS sequence"/>
</dbReference>
<comment type="caution">
    <text evidence="9">The sequence shown here is derived from an EMBL/GenBank/DDBJ whole genome shotgun (WGS) entry which is preliminary data.</text>
</comment>
<feature type="compositionally biased region" description="Polar residues" evidence="7">
    <location>
        <begin position="1"/>
        <end position="12"/>
    </location>
</feature>
<sequence>MTRKNNANSEPTLSRPPVPQRETRRARAEMEFENQSLLVPLFGQFDANLVQVENRLGVFISARGQQVQIEGPEDAVARTRDVLQKMYDKLAQGQDLDAGAIEALVAMSNEPTLDGIVGAGPSKAPIMIRTRRKTIVPRSDRQIEYMTSLARDEIIFALGPAGTGKTYLAVAQAVAQLITGSVQRLILSRPAVEAGEKLGFLPGDMKDKVDPYLRPLYDALYDCMPPEQVERRIASGEIEIAPIAFMRGRTLADAFVILDEAQNTTREQMKMFLTRFGQNSRMVVCGDPRQVDIPGGDRMSGLADAVDRLEKVDGFGTIRFTAADVVRHPIVGRIVEAYEGEDAKP</sequence>
<dbReference type="GO" id="GO:0005524">
    <property type="term" value="F:ATP binding"/>
    <property type="evidence" value="ECO:0007669"/>
    <property type="project" value="UniProtKB-KW"/>
</dbReference>
<keyword evidence="3" id="KW-0963">Cytoplasm</keyword>
<evidence type="ECO:0000256" key="6">
    <source>
        <dbReference type="ARBA" id="ARBA00039970"/>
    </source>
</evidence>
<dbReference type="InterPro" id="IPR003714">
    <property type="entry name" value="PhoH"/>
</dbReference>
<dbReference type="PANTHER" id="PTHR30473">
    <property type="entry name" value="PROTEIN PHOH"/>
    <property type="match status" value="1"/>
</dbReference>